<keyword evidence="2" id="KW-1185">Reference proteome</keyword>
<name>A0A8B6HHW4_MYTGA</name>
<reference evidence="1" key="1">
    <citation type="submission" date="2018-11" db="EMBL/GenBank/DDBJ databases">
        <authorList>
            <person name="Alioto T."/>
            <person name="Alioto T."/>
        </authorList>
    </citation>
    <scope>NUCLEOTIDE SEQUENCE</scope>
</reference>
<accession>A0A8B6HHW4</accession>
<protein>
    <submittedName>
        <fullName evidence="1">Uncharacterized protein</fullName>
    </submittedName>
</protein>
<comment type="caution">
    <text evidence="1">The sequence shown here is derived from an EMBL/GenBank/DDBJ whole genome shotgun (WGS) entry which is preliminary data.</text>
</comment>
<organism evidence="1 2">
    <name type="scientific">Mytilus galloprovincialis</name>
    <name type="common">Mediterranean mussel</name>
    <dbReference type="NCBI Taxonomy" id="29158"/>
    <lineage>
        <taxon>Eukaryota</taxon>
        <taxon>Metazoa</taxon>
        <taxon>Spiralia</taxon>
        <taxon>Lophotrochozoa</taxon>
        <taxon>Mollusca</taxon>
        <taxon>Bivalvia</taxon>
        <taxon>Autobranchia</taxon>
        <taxon>Pteriomorphia</taxon>
        <taxon>Mytilida</taxon>
        <taxon>Mytiloidea</taxon>
        <taxon>Mytilidae</taxon>
        <taxon>Mytilinae</taxon>
        <taxon>Mytilus</taxon>
    </lineage>
</organism>
<sequence>MHHTCICKGKEVIPGVTPQSTIQQSAIKVVETPNETRVMYSSQQSHDILLKTATAPVVNNEQEVECTTVAKRRPEDTSQWLIQSRSHMNPFEENFQGINLLPRPSERTHPQLVDSRSQIDTGKELATHKENYRLVKLSYVAEEISMNGL</sequence>
<dbReference type="AlphaFoldDB" id="A0A8B6HHW4"/>
<gene>
    <name evidence="1" type="ORF">MGAL_10B020758</name>
</gene>
<evidence type="ECO:0000313" key="2">
    <source>
        <dbReference type="Proteomes" id="UP000596742"/>
    </source>
</evidence>
<evidence type="ECO:0000313" key="1">
    <source>
        <dbReference type="EMBL" id="VDI79034.1"/>
    </source>
</evidence>
<dbReference type="EMBL" id="UYJE01010032">
    <property type="protein sequence ID" value="VDI79034.1"/>
    <property type="molecule type" value="Genomic_DNA"/>
</dbReference>
<dbReference type="OrthoDB" id="6752769at2759"/>
<dbReference type="Proteomes" id="UP000596742">
    <property type="component" value="Unassembled WGS sequence"/>
</dbReference>
<proteinExistence type="predicted"/>